<dbReference type="SUPFAM" id="SSF48498">
    <property type="entry name" value="Tetracyclin repressor-like, C-terminal domain"/>
    <property type="match status" value="1"/>
</dbReference>
<dbReference type="PROSITE" id="PS50977">
    <property type="entry name" value="HTH_TETR_2"/>
    <property type="match status" value="1"/>
</dbReference>
<feature type="domain" description="HTH tetR-type" evidence="5">
    <location>
        <begin position="21"/>
        <end position="81"/>
    </location>
</feature>
<name>A0ABU4PFA3_AZOBR</name>
<sequence length="223" mass="23922">MMTESFPAGVRAGRPSKEGTVETSNRIIDITAQLFAAQGFAATSIKQVASACGTGEDAIYRHFPSKAALFEAVVERMRVRTLDGLETEIDSAGGEGDALSRLKRVARWFLTVNLEPDMVALNRIALSEAILHGEDRRDEGESDPITDRLVALVAAAQWDGKLGGDDPRVIAAHLLHSIVLGPSNDAMLGRATYASTEAQGRFFDQAWALFLRGAGRSLPAGAR</sequence>
<dbReference type="PANTHER" id="PTHR30055:SF234">
    <property type="entry name" value="HTH-TYPE TRANSCRIPTIONAL REGULATOR BETI"/>
    <property type="match status" value="1"/>
</dbReference>
<dbReference type="Pfam" id="PF14246">
    <property type="entry name" value="TetR_C_7"/>
    <property type="match status" value="1"/>
</dbReference>
<evidence type="ECO:0000313" key="7">
    <source>
        <dbReference type="Proteomes" id="UP001277471"/>
    </source>
</evidence>
<evidence type="ECO:0000256" key="4">
    <source>
        <dbReference type="PROSITE-ProRule" id="PRU00335"/>
    </source>
</evidence>
<dbReference type="InterPro" id="IPR050109">
    <property type="entry name" value="HTH-type_TetR-like_transc_reg"/>
</dbReference>
<keyword evidence="3" id="KW-0804">Transcription</keyword>
<gene>
    <name evidence="6" type="ORF">SIM66_26485</name>
</gene>
<dbReference type="EMBL" id="JAWXYC010000004">
    <property type="protein sequence ID" value="MDX5954721.1"/>
    <property type="molecule type" value="Genomic_DNA"/>
</dbReference>
<feature type="DNA-binding region" description="H-T-H motif" evidence="4">
    <location>
        <begin position="44"/>
        <end position="63"/>
    </location>
</feature>
<accession>A0ABU4PFA3</accession>
<evidence type="ECO:0000256" key="1">
    <source>
        <dbReference type="ARBA" id="ARBA00023015"/>
    </source>
</evidence>
<reference evidence="6 7" key="1">
    <citation type="submission" date="2023-11" db="EMBL/GenBank/DDBJ databases">
        <title>MicrobeMod: A computational toolkit for identifying prokaryotic methylation and restriction-modification with nanopore sequencing.</title>
        <authorList>
            <person name="Crits-Christoph A."/>
            <person name="Kang S.C."/>
            <person name="Lee H."/>
            <person name="Ostrov N."/>
        </authorList>
    </citation>
    <scope>NUCLEOTIDE SEQUENCE [LARGE SCALE GENOMIC DNA]</scope>
    <source>
        <strain evidence="6 7">ATCC 29145</strain>
    </source>
</reference>
<dbReference type="PRINTS" id="PR00455">
    <property type="entry name" value="HTHTETR"/>
</dbReference>
<dbReference type="InterPro" id="IPR001647">
    <property type="entry name" value="HTH_TetR"/>
</dbReference>
<dbReference type="RefSeq" id="WP_035671743.1">
    <property type="nucleotide sequence ID" value="NZ_CP012914.1"/>
</dbReference>
<dbReference type="Gene3D" id="1.10.357.10">
    <property type="entry name" value="Tetracycline Repressor, domain 2"/>
    <property type="match status" value="1"/>
</dbReference>
<dbReference type="PANTHER" id="PTHR30055">
    <property type="entry name" value="HTH-TYPE TRANSCRIPTIONAL REGULATOR RUTR"/>
    <property type="match status" value="1"/>
</dbReference>
<evidence type="ECO:0000256" key="3">
    <source>
        <dbReference type="ARBA" id="ARBA00023163"/>
    </source>
</evidence>
<proteinExistence type="predicted"/>
<dbReference type="GeneID" id="56452409"/>
<dbReference type="InterPro" id="IPR039536">
    <property type="entry name" value="TetR_C_Proteobacteria"/>
</dbReference>
<keyword evidence="1" id="KW-0805">Transcription regulation</keyword>
<dbReference type="Proteomes" id="UP001277471">
    <property type="component" value="Unassembled WGS sequence"/>
</dbReference>
<dbReference type="Pfam" id="PF00440">
    <property type="entry name" value="TetR_N"/>
    <property type="match status" value="1"/>
</dbReference>
<protein>
    <submittedName>
        <fullName evidence="6">TetR/AcrR family transcriptional regulator</fullName>
    </submittedName>
</protein>
<evidence type="ECO:0000259" key="5">
    <source>
        <dbReference type="PROSITE" id="PS50977"/>
    </source>
</evidence>
<evidence type="ECO:0000256" key="2">
    <source>
        <dbReference type="ARBA" id="ARBA00023125"/>
    </source>
</evidence>
<evidence type="ECO:0000313" key="6">
    <source>
        <dbReference type="EMBL" id="MDX5954721.1"/>
    </source>
</evidence>
<keyword evidence="7" id="KW-1185">Reference proteome</keyword>
<keyword evidence="2 4" id="KW-0238">DNA-binding</keyword>
<organism evidence="6 7">
    <name type="scientific">Azospirillum brasilense</name>
    <dbReference type="NCBI Taxonomy" id="192"/>
    <lineage>
        <taxon>Bacteria</taxon>
        <taxon>Pseudomonadati</taxon>
        <taxon>Pseudomonadota</taxon>
        <taxon>Alphaproteobacteria</taxon>
        <taxon>Rhodospirillales</taxon>
        <taxon>Azospirillaceae</taxon>
        <taxon>Azospirillum</taxon>
    </lineage>
</organism>
<dbReference type="InterPro" id="IPR009057">
    <property type="entry name" value="Homeodomain-like_sf"/>
</dbReference>
<comment type="caution">
    <text evidence="6">The sequence shown here is derived from an EMBL/GenBank/DDBJ whole genome shotgun (WGS) entry which is preliminary data.</text>
</comment>
<dbReference type="SUPFAM" id="SSF46689">
    <property type="entry name" value="Homeodomain-like"/>
    <property type="match status" value="1"/>
</dbReference>
<dbReference type="InterPro" id="IPR036271">
    <property type="entry name" value="Tet_transcr_reg_TetR-rel_C_sf"/>
</dbReference>